<dbReference type="GO" id="GO:0005886">
    <property type="term" value="C:plasma membrane"/>
    <property type="evidence" value="ECO:0007669"/>
    <property type="project" value="UniProtKB-ARBA"/>
</dbReference>
<evidence type="ECO:0000256" key="3">
    <source>
        <dbReference type="ARBA" id="ARBA00022692"/>
    </source>
</evidence>
<evidence type="ECO:0000256" key="5">
    <source>
        <dbReference type="ARBA" id="ARBA00023136"/>
    </source>
</evidence>
<evidence type="ECO:0000256" key="4">
    <source>
        <dbReference type="ARBA" id="ARBA00022989"/>
    </source>
</evidence>
<keyword evidence="8" id="KW-1185">Reference proteome</keyword>
<name>A0A9E7PMB5_9EURY</name>
<dbReference type="AlphaFoldDB" id="A0A9E7PMB5"/>
<keyword evidence="3 6" id="KW-0812">Transmembrane</keyword>
<reference evidence="7" key="1">
    <citation type="submission" date="2022-04" db="EMBL/GenBank/DDBJ databases">
        <title>Complete genome of Methanoplanus endosymbiosus DSM 3599.</title>
        <authorList>
            <person name="Chen S.-C."/>
            <person name="You Y.-T."/>
            <person name="Zhou Y.-Z."/>
            <person name="Lai M.-C."/>
        </authorList>
    </citation>
    <scope>NUCLEOTIDE SEQUENCE</scope>
    <source>
        <strain evidence="7">DSM 3599</strain>
    </source>
</reference>
<protein>
    <submittedName>
        <fullName evidence="7">Energy-coupling factor transporter transmembrane protein EcfT</fullName>
    </submittedName>
</protein>
<proteinExistence type="predicted"/>
<dbReference type="Proteomes" id="UP001060368">
    <property type="component" value="Chromosome"/>
</dbReference>
<accession>A0A9E7PMB5</accession>
<evidence type="ECO:0000313" key="7">
    <source>
        <dbReference type="EMBL" id="UUX91584.1"/>
    </source>
</evidence>
<keyword evidence="5 6" id="KW-0472">Membrane</keyword>
<dbReference type="CDD" id="cd16914">
    <property type="entry name" value="EcfT"/>
    <property type="match status" value="1"/>
</dbReference>
<keyword evidence="4 6" id="KW-1133">Transmembrane helix</keyword>
<evidence type="ECO:0000256" key="6">
    <source>
        <dbReference type="SAM" id="Phobius"/>
    </source>
</evidence>
<gene>
    <name evidence="7" type="ORF">L6E24_09395</name>
</gene>
<feature type="transmembrane region" description="Helical" evidence="6">
    <location>
        <begin position="25"/>
        <end position="58"/>
    </location>
</feature>
<feature type="transmembrane region" description="Helical" evidence="6">
    <location>
        <begin position="70"/>
        <end position="86"/>
    </location>
</feature>
<feature type="transmembrane region" description="Helical" evidence="6">
    <location>
        <begin position="113"/>
        <end position="133"/>
    </location>
</feature>
<dbReference type="PANTHER" id="PTHR34857">
    <property type="entry name" value="SLL0384 PROTEIN"/>
    <property type="match status" value="1"/>
</dbReference>
<dbReference type="PANTHER" id="PTHR34857:SF2">
    <property type="entry name" value="SLL0384 PROTEIN"/>
    <property type="match status" value="1"/>
</dbReference>
<organism evidence="7 8">
    <name type="scientific">Methanoplanus endosymbiosus</name>
    <dbReference type="NCBI Taxonomy" id="33865"/>
    <lineage>
        <taxon>Archaea</taxon>
        <taxon>Methanobacteriati</taxon>
        <taxon>Methanobacteriota</taxon>
        <taxon>Stenosarchaea group</taxon>
        <taxon>Methanomicrobia</taxon>
        <taxon>Methanomicrobiales</taxon>
        <taxon>Methanomicrobiaceae</taxon>
        <taxon>Methanoplanus</taxon>
    </lineage>
</organism>
<dbReference type="Pfam" id="PF02361">
    <property type="entry name" value="CbiQ"/>
    <property type="match status" value="1"/>
</dbReference>
<dbReference type="EMBL" id="CP096115">
    <property type="protein sequence ID" value="UUX91584.1"/>
    <property type="molecule type" value="Genomic_DNA"/>
</dbReference>
<sequence>MKKKAGVAYIPGDSVIHRLDPRTKLLIMISVSLTAFLVSGVFLMLPVFLTVLLLVFLSGNPAGWVSSMKLILPLLIFIVFIELLFCPEDPGRIIYSVNLGPLNAVLSEGSISYSLLLGLRVLSVTGISFLFVLTTKYSDFVKSLQLMKFPPIISFSLGYALRATTTLSADTRAIMDAQRSRGLEFDRNSLFKNRNKLLSLFIPMTVTVLNRSSQVSDAMQCRGYGGGSSVSIYNPPSFGRNDFIIAVIVVFTEIILINLSYYEVLR</sequence>
<dbReference type="InterPro" id="IPR051611">
    <property type="entry name" value="ECF_transporter_component"/>
</dbReference>
<evidence type="ECO:0000313" key="8">
    <source>
        <dbReference type="Proteomes" id="UP001060368"/>
    </source>
</evidence>
<keyword evidence="2" id="KW-1003">Cell membrane</keyword>
<feature type="transmembrane region" description="Helical" evidence="6">
    <location>
        <begin position="243"/>
        <end position="262"/>
    </location>
</feature>
<evidence type="ECO:0000256" key="2">
    <source>
        <dbReference type="ARBA" id="ARBA00022475"/>
    </source>
</evidence>
<dbReference type="GeneID" id="74307915"/>
<dbReference type="InterPro" id="IPR003339">
    <property type="entry name" value="ABC/ECF_trnsptr_transmembrane"/>
</dbReference>
<dbReference type="RefSeq" id="WP_257741736.1">
    <property type="nucleotide sequence ID" value="NZ_CP096115.1"/>
</dbReference>
<evidence type="ECO:0000256" key="1">
    <source>
        <dbReference type="ARBA" id="ARBA00004141"/>
    </source>
</evidence>
<dbReference type="KEGG" id="mend:L6E24_09395"/>
<comment type="subcellular location">
    <subcellularLocation>
        <location evidence="1">Membrane</location>
        <topology evidence="1">Multi-pass membrane protein</topology>
    </subcellularLocation>
</comment>